<keyword evidence="3" id="KW-1185">Reference proteome</keyword>
<evidence type="ECO:0000256" key="1">
    <source>
        <dbReference type="SAM" id="MobiDB-lite"/>
    </source>
</evidence>
<sequence length="249" mass="27174">MLNNTLNRTLFKSNVLKKTAILSVVASLFLAGCGSDQNFKREVEGNEDYLQSPSLKPLIIPEGVSVPTATSDFYVDKTEIKGNLGKQLDIRPPSLPIPTVPDAFAVYNSGSVTFNAPLSNQVWERIPNSLSKRNISIASQDSNAIQTNKAFIIRADEEQAVEASYSIKRQLLGDTETITILITSLTRGTDDLTSQPIEVQRYVVGLFNDIMDDVAPDSMRVAPPKAQDKEAEKNKAESKKPATAVSSTN</sequence>
<dbReference type="Pfam" id="PF06804">
    <property type="entry name" value="Lipoprotein_18"/>
    <property type="match status" value="1"/>
</dbReference>
<dbReference type="RefSeq" id="WP_091350171.1">
    <property type="nucleotide sequence ID" value="NZ_FMAQ01000013.1"/>
</dbReference>
<dbReference type="InterPro" id="IPR010653">
    <property type="entry name" value="NlpB/DapX"/>
</dbReference>
<proteinExistence type="predicted"/>
<dbReference type="Gene3D" id="3.30.530.50">
    <property type="match status" value="1"/>
</dbReference>
<evidence type="ECO:0000313" key="2">
    <source>
        <dbReference type="EMBL" id="SCC25802.1"/>
    </source>
</evidence>
<organism evidence="2 3">
    <name type="scientific">Gilliamella bombicola</name>
    <dbReference type="NCBI Taxonomy" id="1798182"/>
    <lineage>
        <taxon>Bacteria</taxon>
        <taxon>Pseudomonadati</taxon>
        <taxon>Pseudomonadota</taxon>
        <taxon>Gammaproteobacteria</taxon>
        <taxon>Orbales</taxon>
        <taxon>Orbaceae</taxon>
        <taxon>Gilliamella</taxon>
    </lineage>
</organism>
<feature type="compositionally biased region" description="Basic and acidic residues" evidence="1">
    <location>
        <begin position="226"/>
        <end position="240"/>
    </location>
</feature>
<dbReference type="EMBL" id="FMAQ01000013">
    <property type="protein sequence ID" value="SCC25802.1"/>
    <property type="molecule type" value="Genomic_DNA"/>
</dbReference>
<dbReference type="Proteomes" id="UP000199670">
    <property type="component" value="Unassembled WGS sequence"/>
</dbReference>
<feature type="region of interest" description="Disordered" evidence="1">
    <location>
        <begin position="217"/>
        <end position="249"/>
    </location>
</feature>
<dbReference type="OrthoDB" id="5686855at2"/>
<dbReference type="STRING" id="1798182.GA0061081_11318"/>
<dbReference type="AlphaFoldDB" id="A0A1C4D354"/>
<reference evidence="3" key="1">
    <citation type="submission" date="2016-08" db="EMBL/GenBank/DDBJ databases">
        <authorList>
            <person name="Varghese N."/>
            <person name="Submissions Spin"/>
        </authorList>
    </citation>
    <scope>NUCLEOTIDE SEQUENCE [LARGE SCALE GENOMIC DNA]</scope>
    <source>
        <strain evidence="3">R-53248</strain>
    </source>
</reference>
<protein>
    <submittedName>
        <fullName evidence="2">Outer membrane protein assembly factor BamC</fullName>
    </submittedName>
</protein>
<accession>A0A1C4D354</accession>
<name>A0A1C4D354_9GAMM</name>
<evidence type="ECO:0000313" key="3">
    <source>
        <dbReference type="Proteomes" id="UP000199670"/>
    </source>
</evidence>
<gene>
    <name evidence="2" type="ORF">GA0061081_11318</name>
</gene>